<organism evidence="10 11">
    <name type="scientific">Veronia nyctiphanis</name>
    <dbReference type="NCBI Taxonomy" id="1278244"/>
    <lineage>
        <taxon>Bacteria</taxon>
        <taxon>Pseudomonadati</taxon>
        <taxon>Pseudomonadota</taxon>
        <taxon>Gammaproteobacteria</taxon>
        <taxon>Vibrionales</taxon>
        <taxon>Vibrionaceae</taxon>
        <taxon>Veronia</taxon>
    </lineage>
</organism>
<evidence type="ECO:0000256" key="8">
    <source>
        <dbReference type="ARBA" id="ARBA00034078"/>
    </source>
</evidence>
<dbReference type="PANTHER" id="PTHR43112">
    <property type="entry name" value="FERREDOXIN"/>
    <property type="match status" value="1"/>
</dbReference>
<keyword evidence="11" id="KW-1185">Reference proteome</keyword>
<evidence type="ECO:0000256" key="1">
    <source>
        <dbReference type="ARBA" id="ARBA00007874"/>
    </source>
</evidence>
<evidence type="ECO:0000256" key="5">
    <source>
        <dbReference type="ARBA" id="ARBA00022982"/>
    </source>
</evidence>
<protein>
    <submittedName>
        <fullName evidence="10">(2Fe-2S)-binding protein</fullName>
    </submittedName>
</protein>
<dbReference type="CDD" id="cd00207">
    <property type="entry name" value="fer2"/>
    <property type="match status" value="1"/>
</dbReference>
<evidence type="ECO:0000256" key="3">
    <source>
        <dbReference type="ARBA" id="ARBA00022714"/>
    </source>
</evidence>
<dbReference type="InterPro" id="IPR012675">
    <property type="entry name" value="Beta-grasp_dom_sf"/>
</dbReference>
<dbReference type="PANTHER" id="PTHR43112:SF3">
    <property type="entry name" value="FERREDOXIN-2, CHLOROPLASTIC"/>
    <property type="match status" value="1"/>
</dbReference>
<gene>
    <name evidence="10" type="ORF">CS022_07805</name>
</gene>
<name>A0A4Q0YRB6_9GAMM</name>
<dbReference type="RefSeq" id="WP_129121810.1">
    <property type="nucleotide sequence ID" value="NZ_PEIB01000007.1"/>
</dbReference>
<evidence type="ECO:0000259" key="9">
    <source>
        <dbReference type="PROSITE" id="PS51085"/>
    </source>
</evidence>
<dbReference type="PROSITE" id="PS51085">
    <property type="entry name" value="2FE2S_FER_2"/>
    <property type="match status" value="1"/>
</dbReference>
<comment type="caution">
    <text evidence="10">The sequence shown here is derived from an EMBL/GenBank/DDBJ whole genome shotgun (WGS) entry which is preliminary data.</text>
</comment>
<keyword evidence="4" id="KW-0479">Metal-binding</keyword>
<dbReference type="Pfam" id="PF00111">
    <property type="entry name" value="Fer2"/>
    <property type="match status" value="1"/>
</dbReference>
<dbReference type="InterPro" id="IPR036010">
    <property type="entry name" value="2Fe-2S_ferredoxin-like_sf"/>
</dbReference>
<reference evidence="10 11" key="1">
    <citation type="submission" date="2017-10" db="EMBL/GenBank/DDBJ databases">
        <title>Nyctiphanis sp. nov., isolated from the stomach of the euphausiid Nyctiphanes simplex (Hansen, 1911) in the Gulf of California.</title>
        <authorList>
            <person name="Gomez-Gil B."/>
            <person name="Aguilar-Mendez M."/>
            <person name="Lopez-Cortes A."/>
            <person name="Gomez-Gutierrez J."/>
            <person name="Roque A."/>
            <person name="Lang E."/>
            <person name="Gonzalez-Castillo A."/>
        </authorList>
    </citation>
    <scope>NUCLEOTIDE SEQUENCE [LARGE SCALE GENOMIC DNA]</scope>
    <source>
        <strain evidence="10 11">CAIM 600</strain>
    </source>
</reference>
<dbReference type="EMBL" id="PEIB01000007">
    <property type="protein sequence ID" value="RXJ73646.1"/>
    <property type="molecule type" value="Genomic_DNA"/>
</dbReference>
<dbReference type="SUPFAM" id="SSF54292">
    <property type="entry name" value="2Fe-2S ferredoxin-like"/>
    <property type="match status" value="1"/>
</dbReference>
<keyword evidence="3" id="KW-0001">2Fe-2S</keyword>
<dbReference type="InterPro" id="IPR006058">
    <property type="entry name" value="2Fe2S_fd_BS"/>
</dbReference>
<dbReference type="OrthoDB" id="9806195at2"/>
<keyword evidence="7" id="KW-0411">Iron-sulfur</keyword>
<dbReference type="Gene3D" id="3.10.20.30">
    <property type="match status" value="1"/>
</dbReference>
<dbReference type="GO" id="GO:0051537">
    <property type="term" value="F:2 iron, 2 sulfur cluster binding"/>
    <property type="evidence" value="ECO:0007669"/>
    <property type="project" value="UniProtKB-KW"/>
</dbReference>
<accession>A0A4Q0YRB6</accession>
<comment type="cofactor">
    <cofactor evidence="8">
        <name>[2Fe-2S] cluster</name>
        <dbReference type="ChEBI" id="CHEBI:190135"/>
    </cofactor>
</comment>
<evidence type="ECO:0000256" key="7">
    <source>
        <dbReference type="ARBA" id="ARBA00023014"/>
    </source>
</evidence>
<proteinExistence type="inferred from homology"/>
<evidence type="ECO:0000313" key="11">
    <source>
        <dbReference type="Proteomes" id="UP000290287"/>
    </source>
</evidence>
<evidence type="ECO:0000256" key="4">
    <source>
        <dbReference type="ARBA" id="ARBA00022723"/>
    </source>
</evidence>
<evidence type="ECO:0000313" key="10">
    <source>
        <dbReference type="EMBL" id="RXJ73646.1"/>
    </source>
</evidence>
<keyword evidence="6" id="KW-0408">Iron</keyword>
<dbReference type="AlphaFoldDB" id="A0A4Q0YRB6"/>
<dbReference type="PROSITE" id="PS00197">
    <property type="entry name" value="2FE2S_FER_1"/>
    <property type="match status" value="1"/>
</dbReference>
<dbReference type="InterPro" id="IPR001041">
    <property type="entry name" value="2Fe-2S_ferredoxin-type"/>
</dbReference>
<dbReference type="Proteomes" id="UP000290287">
    <property type="component" value="Unassembled WGS sequence"/>
</dbReference>
<sequence length="95" mass="10247">MSRITISVNGQELVGNSHQQLLEQLESAGLMPEYQCRNGVCGACRCKLESGHVNQKDAMAYVAAGEILTCQSVPVSDVSLTFDYQITSVPIAVNE</sequence>
<keyword evidence="5" id="KW-0249">Electron transport</keyword>
<evidence type="ECO:0000256" key="2">
    <source>
        <dbReference type="ARBA" id="ARBA00022448"/>
    </source>
</evidence>
<evidence type="ECO:0000256" key="6">
    <source>
        <dbReference type="ARBA" id="ARBA00023004"/>
    </source>
</evidence>
<comment type="similarity">
    <text evidence="1">Belongs to the 2Fe2S plant-type ferredoxin family.</text>
</comment>
<dbReference type="GO" id="GO:0046872">
    <property type="term" value="F:metal ion binding"/>
    <property type="evidence" value="ECO:0007669"/>
    <property type="project" value="UniProtKB-KW"/>
</dbReference>
<keyword evidence="2" id="KW-0813">Transport</keyword>
<feature type="domain" description="2Fe-2S ferredoxin-type" evidence="9">
    <location>
        <begin position="2"/>
        <end position="86"/>
    </location>
</feature>